<reference evidence="1 2" key="1">
    <citation type="journal article" date="2016" name="Nat. Commun.">
        <title>Thousands of microbial genomes shed light on interconnected biogeochemical processes in an aquifer system.</title>
        <authorList>
            <person name="Anantharaman K."/>
            <person name="Brown C.T."/>
            <person name="Hug L.A."/>
            <person name="Sharon I."/>
            <person name="Castelle C.J."/>
            <person name="Probst A.J."/>
            <person name="Thomas B.C."/>
            <person name="Singh A."/>
            <person name="Wilkins M.J."/>
            <person name="Karaoz U."/>
            <person name="Brodie E.L."/>
            <person name="Williams K.H."/>
            <person name="Hubbard S.S."/>
            <person name="Banfield J.F."/>
        </authorList>
    </citation>
    <scope>NUCLEOTIDE SEQUENCE [LARGE SCALE GENOMIC DNA]</scope>
</reference>
<organism evidence="1 2">
    <name type="scientific">Candidatus Azambacteria bacterium RIFCSPLOWO2_02_FULL_44_14</name>
    <dbReference type="NCBI Taxonomy" id="1797306"/>
    <lineage>
        <taxon>Bacteria</taxon>
        <taxon>Candidatus Azamiibacteriota</taxon>
    </lineage>
</organism>
<dbReference type="AlphaFoldDB" id="A0A1F5CBW7"/>
<comment type="caution">
    <text evidence="1">The sequence shown here is derived from an EMBL/GenBank/DDBJ whole genome shotgun (WGS) entry which is preliminary data.</text>
</comment>
<dbReference type="EMBL" id="MEYV01000010">
    <property type="protein sequence ID" value="OGD40347.1"/>
    <property type="molecule type" value="Genomic_DNA"/>
</dbReference>
<name>A0A1F5CBW7_9BACT</name>
<proteinExistence type="predicted"/>
<dbReference type="Proteomes" id="UP000177197">
    <property type="component" value="Unassembled WGS sequence"/>
</dbReference>
<evidence type="ECO:0000313" key="2">
    <source>
        <dbReference type="Proteomes" id="UP000177197"/>
    </source>
</evidence>
<accession>A0A1F5CBW7</accession>
<evidence type="ECO:0000313" key="1">
    <source>
        <dbReference type="EMBL" id="OGD40347.1"/>
    </source>
</evidence>
<sequence>MSQPLLSWDSADDTVHPQLVWRNKLDNRYLIEVHRTDGYSGKLYIFDHDKNDQEIFSLDVGLSYGATFGPDVADVQEWQEKALDFIDNTYNKQ</sequence>
<protein>
    <submittedName>
        <fullName evidence="1">Uncharacterized protein</fullName>
    </submittedName>
</protein>
<gene>
    <name evidence="1" type="ORF">A3I30_03590</name>
</gene>